<evidence type="ECO:0000313" key="2">
    <source>
        <dbReference type="Proteomes" id="UP001732700"/>
    </source>
</evidence>
<protein>
    <submittedName>
        <fullName evidence="1">Uncharacterized protein</fullName>
    </submittedName>
</protein>
<sequence length="298" mass="34658">MHARTQARQPTRLVFFPLSILPRLSPAPPAWRPGSLPSLSLRMSLSGIRVYIHGLGRLRKRSEEPITELASRILVCRARRRKMNFLGRGSRNQRTFRPKKNATVGDKGMKLKRHIDATLGNGNLREVVRLPVGEDLNEWLAVNTVDFFNQVNLLYGTLMEFCTPTTCLKMAAGPKYEYRWADGVKIKRPIEVSAPKYVEYLMDWIENQLDEESIFPQKLGAPFPPNFPDIIKTIFKRLFRVYAHIYHSHFQMIIKLEEEAHLNTCFKHFMLFTWEFRLINREELAPLSELIDPIILGR</sequence>
<dbReference type="Proteomes" id="UP001732700">
    <property type="component" value="Chromosome 4C"/>
</dbReference>
<organism evidence="1 2">
    <name type="scientific">Avena sativa</name>
    <name type="common">Oat</name>
    <dbReference type="NCBI Taxonomy" id="4498"/>
    <lineage>
        <taxon>Eukaryota</taxon>
        <taxon>Viridiplantae</taxon>
        <taxon>Streptophyta</taxon>
        <taxon>Embryophyta</taxon>
        <taxon>Tracheophyta</taxon>
        <taxon>Spermatophyta</taxon>
        <taxon>Magnoliopsida</taxon>
        <taxon>Liliopsida</taxon>
        <taxon>Poales</taxon>
        <taxon>Poaceae</taxon>
        <taxon>BOP clade</taxon>
        <taxon>Pooideae</taxon>
        <taxon>Poodae</taxon>
        <taxon>Poeae</taxon>
        <taxon>Poeae Chloroplast Group 1 (Aveneae type)</taxon>
        <taxon>Aveninae</taxon>
        <taxon>Avena</taxon>
    </lineage>
</organism>
<reference evidence="1" key="2">
    <citation type="submission" date="2025-09" db="UniProtKB">
        <authorList>
            <consortium name="EnsemblPlants"/>
        </authorList>
    </citation>
    <scope>IDENTIFICATION</scope>
</reference>
<name>A0ACD5WYM3_AVESA</name>
<evidence type="ECO:0000313" key="1">
    <source>
        <dbReference type="EnsemblPlants" id="AVESA.00010b.r2.4CG1308960.1.CDS"/>
    </source>
</evidence>
<reference evidence="1" key="1">
    <citation type="submission" date="2021-05" db="EMBL/GenBank/DDBJ databases">
        <authorList>
            <person name="Scholz U."/>
            <person name="Mascher M."/>
            <person name="Fiebig A."/>
        </authorList>
    </citation>
    <scope>NUCLEOTIDE SEQUENCE [LARGE SCALE GENOMIC DNA]</scope>
</reference>
<accession>A0ACD5WYM3</accession>
<dbReference type="EnsemblPlants" id="AVESA.00010b.r2.4CG1308960.1">
    <property type="protein sequence ID" value="AVESA.00010b.r2.4CG1308960.1.CDS"/>
    <property type="gene ID" value="AVESA.00010b.r2.4CG1308960"/>
</dbReference>
<proteinExistence type="predicted"/>
<keyword evidence="2" id="KW-1185">Reference proteome</keyword>